<keyword evidence="10" id="KW-1185">Reference proteome</keyword>
<proteinExistence type="inferred from homology"/>
<dbReference type="PROSITE" id="PS00630">
    <property type="entry name" value="IMP_2"/>
    <property type="match status" value="1"/>
</dbReference>
<sequence length="281" mass="30788">MAKDLDLEEILNFAIECAKTVGPIIKDGYYRKKNIEEKLGPADLVTEYDKKVEETIVGMIKNKYPTHEIIGEESASENIVLTKAPTWVIDPIDGTTNFISQFPYCATLIGFMVDRLPVVGVAYNPILDELFAARKGNGATKNGEKITVNDTKEVRNSLIITEFGSSRDDKRMDIVLENMKSTIMTPSRGIRALGACGPNVCCVASGQADLLFETGMHIWDICAVSIILEEAGGCVMNMDGSTPLNYLNRKYIASCTPELAREVASKLKPIEVPADGVESQD</sequence>
<evidence type="ECO:0000256" key="8">
    <source>
        <dbReference type="RuleBase" id="RU364068"/>
    </source>
</evidence>
<comment type="similarity">
    <text evidence="4 8">Belongs to the inositol monophosphatase superfamily.</text>
</comment>
<dbReference type="PRINTS" id="PR00377">
    <property type="entry name" value="IMPHPHTASES"/>
</dbReference>
<evidence type="ECO:0000256" key="1">
    <source>
        <dbReference type="ARBA" id="ARBA00001033"/>
    </source>
</evidence>
<evidence type="ECO:0000313" key="9">
    <source>
        <dbReference type="EMBL" id="CAG5083196.1"/>
    </source>
</evidence>
<dbReference type="SUPFAM" id="SSF56655">
    <property type="entry name" value="Carbohydrate phosphatase"/>
    <property type="match status" value="1"/>
</dbReference>
<dbReference type="Gene3D" id="3.30.540.10">
    <property type="entry name" value="Fructose-1,6-Bisphosphatase, subunit A, domain 1"/>
    <property type="match status" value="1"/>
</dbReference>
<accession>A0ABN7RQ95</accession>
<keyword evidence="7 8" id="KW-0460">Magnesium</keyword>
<evidence type="ECO:0000313" key="10">
    <source>
        <dbReference type="Proteomes" id="UP001158576"/>
    </source>
</evidence>
<comment type="catalytic activity">
    <reaction evidence="1 8">
        <text>a myo-inositol phosphate + H2O = myo-inositol + phosphate</text>
        <dbReference type="Rhea" id="RHEA:24056"/>
        <dbReference type="ChEBI" id="CHEBI:15377"/>
        <dbReference type="ChEBI" id="CHEBI:17268"/>
        <dbReference type="ChEBI" id="CHEBI:43474"/>
        <dbReference type="ChEBI" id="CHEBI:84139"/>
        <dbReference type="EC" id="3.1.3.25"/>
    </reaction>
</comment>
<dbReference type="InterPro" id="IPR020583">
    <property type="entry name" value="Inositol_monoP_metal-BS"/>
</dbReference>
<dbReference type="CDD" id="cd01639">
    <property type="entry name" value="IMPase"/>
    <property type="match status" value="1"/>
</dbReference>
<reference evidence="9 10" key="1">
    <citation type="submission" date="2021-04" db="EMBL/GenBank/DDBJ databases">
        <authorList>
            <person name="Bliznina A."/>
        </authorList>
    </citation>
    <scope>NUCLEOTIDE SEQUENCE [LARGE SCALE GENOMIC DNA]</scope>
</reference>
<dbReference type="PANTHER" id="PTHR20854:SF4">
    <property type="entry name" value="INOSITOL-1-MONOPHOSPHATASE-RELATED"/>
    <property type="match status" value="1"/>
</dbReference>
<dbReference type="InterPro" id="IPR033942">
    <property type="entry name" value="IMPase"/>
</dbReference>
<evidence type="ECO:0000256" key="6">
    <source>
        <dbReference type="ARBA" id="ARBA00022801"/>
    </source>
</evidence>
<dbReference type="PANTHER" id="PTHR20854">
    <property type="entry name" value="INOSITOL MONOPHOSPHATASE"/>
    <property type="match status" value="1"/>
</dbReference>
<evidence type="ECO:0000256" key="4">
    <source>
        <dbReference type="ARBA" id="ARBA00009759"/>
    </source>
</evidence>
<dbReference type="EC" id="3.1.3.25" evidence="8"/>
<keyword evidence="6 8" id="KW-0378">Hydrolase</keyword>
<organism evidence="9 10">
    <name type="scientific">Oikopleura dioica</name>
    <name type="common">Tunicate</name>
    <dbReference type="NCBI Taxonomy" id="34765"/>
    <lineage>
        <taxon>Eukaryota</taxon>
        <taxon>Metazoa</taxon>
        <taxon>Chordata</taxon>
        <taxon>Tunicata</taxon>
        <taxon>Appendicularia</taxon>
        <taxon>Copelata</taxon>
        <taxon>Oikopleuridae</taxon>
        <taxon>Oikopleura</taxon>
    </lineage>
</organism>
<dbReference type="Proteomes" id="UP001158576">
    <property type="component" value="Chromosome PAR"/>
</dbReference>
<name>A0ABN7RQ95_OIKDI</name>
<dbReference type="InterPro" id="IPR020552">
    <property type="entry name" value="Inositol_monoPase_Li-sen"/>
</dbReference>
<evidence type="ECO:0000256" key="2">
    <source>
        <dbReference type="ARBA" id="ARBA00001946"/>
    </source>
</evidence>
<dbReference type="InterPro" id="IPR000760">
    <property type="entry name" value="Inositol_monophosphatase-like"/>
</dbReference>
<comment type="cofactor">
    <cofactor evidence="2 8">
        <name>Mg(2+)</name>
        <dbReference type="ChEBI" id="CHEBI:18420"/>
    </cofactor>
</comment>
<evidence type="ECO:0000256" key="5">
    <source>
        <dbReference type="ARBA" id="ARBA00022723"/>
    </source>
</evidence>
<keyword evidence="5 8" id="KW-0479">Metal-binding</keyword>
<dbReference type="Pfam" id="PF00459">
    <property type="entry name" value="Inositol_P"/>
    <property type="match status" value="1"/>
</dbReference>
<comment type="pathway">
    <text evidence="3 8">Polyol metabolism; myo-inositol biosynthesis; myo-inositol from D-glucose 6-phosphate: step 2/2.</text>
</comment>
<evidence type="ECO:0000256" key="3">
    <source>
        <dbReference type="ARBA" id="ARBA00005152"/>
    </source>
</evidence>
<dbReference type="EMBL" id="OU015568">
    <property type="protein sequence ID" value="CAG5083196.1"/>
    <property type="molecule type" value="Genomic_DNA"/>
</dbReference>
<dbReference type="PROSITE" id="PS00629">
    <property type="entry name" value="IMP_1"/>
    <property type="match status" value="1"/>
</dbReference>
<gene>
    <name evidence="9" type="ORF">OKIOD_LOCUS1865</name>
</gene>
<dbReference type="InterPro" id="IPR020550">
    <property type="entry name" value="Inositol_monophosphatase_CS"/>
</dbReference>
<evidence type="ECO:0000256" key="7">
    <source>
        <dbReference type="ARBA" id="ARBA00022842"/>
    </source>
</evidence>
<protein>
    <recommendedName>
        <fullName evidence="8">Inositol-1-monophosphatase</fullName>
        <ecNumber evidence="8">3.1.3.25</ecNumber>
    </recommendedName>
</protein>
<dbReference type="Gene3D" id="3.40.190.80">
    <property type="match status" value="1"/>
</dbReference>
<dbReference type="PRINTS" id="PR00378">
    <property type="entry name" value="LIIMPHPHTASE"/>
</dbReference>